<organism evidence="2 6">
    <name type="scientific">Didymodactylos carnosus</name>
    <dbReference type="NCBI Taxonomy" id="1234261"/>
    <lineage>
        <taxon>Eukaryota</taxon>
        <taxon>Metazoa</taxon>
        <taxon>Spiralia</taxon>
        <taxon>Gnathifera</taxon>
        <taxon>Rotifera</taxon>
        <taxon>Eurotatoria</taxon>
        <taxon>Bdelloidea</taxon>
        <taxon>Philodinida</taxon>
        <taxon>Philodinidae</taxon>
        <taxon>Didymodactylos</taxon>
    </lineage>
</organism>
<feature type="domain" description="Uracil-DNA glycosylase-like" evidence="1">
    <location>
        <begin position="24"/>
        <end position="97"/>
    </location>
</feature>
<accession>A0A814UM14</accession>
<dbReference type="Pfam" id="PF03167">
    <property type="entry name" value="UDG"/>
    <property type="match status" value="1"/>
</dbReference>
<evidence type="ECO:0000313" key="2">
    <source>
        <dbReference type="EMBL" id="CAF1177465.1"/>
    </source>
</evidence>
<dbReference type="Proteomes" id="UP000681722">
    <property type="component" value="Unassembled WGS sequence"/>
</dbReference>
<dbReference type="OrthoDB" id="408702at2759"/>
<proteinExistence type="predicted"/>
<dbReference type="Proteomes" id="UP000677228">
    <property type="component" value="Unassembled WGS sequence"/>
</dbReference>
<dbReference type="EMBL" id="CAJOBC010007745">
    <property type="protein sequence ID" value="CAF3941588.1"/>
    <property type="molecule type" value="Genomic_DNA"/>
</dbReference>
<dbReference type="SUPFAM" id="SSF52141">
    <property type="entry name" value="Uracil-DNA glycosylase-like"/>
    <property type="match status" value="1"/>
</dbReference>
<dbReference type="Proteomes" id="UP000663829">
    <property type="component" value="Unassembled WGS sequence"/>
</dbReference>
<protein>
    <recommendedName>
        <fullName evidence="1">Uracil-DNA glycosylase-like domain-containing protein</fullName>
    </recommendedName>
</protein>
<dbReference type="InterPro" id="IPR036895">
    <property type="entry name" value="Uracil-DNA_glycosylase-like_sf"/>
</dbReference>
<dbReference type="Gene3D" id="3.40.470.10">
    <property type="entry name" value="Uracil-DNA glycosylase-like domain"/>
    <property type="match status" value="1"/>
</dbReference>
<dbReference type="AlphaFoldDB" id="A0A814UM14"/>
<comment type="caution">
    <text evidence="2">The sequence shown here is derived from an EMBL/GenBank/DDBJ whole genome shotgun (WGS) entry which is preliminary data.</text>
</comment>
<evidence type="ECO:0000313" key="3">
    <source>
        <dbReference type="EMBL" id="CAF1330908.1"/>
    </source>
</evidence>
<evidence type="ECO:0000313" key="5">
    <source>
        <dbReference type="EMBL" id="CAF4142340.1"/>
    </source>
</evidence>
<dbReference type="EMBL" id="CAJNOK010021339">
    <property type="protein sequence ID" value="CAF1330908.1"/>
    <property type="molecule type" value="Genomic_DNA"/>
</dbReference>
<dbReference type="EMBL" id="CAJOBA010042958">
    <property type="protein sequence ID" value="CAF4142340.1"/>
    <property type="molecule type" value="Genomic_DNA"/>
</dbReference>
<evidence type="ECO:0000313" key="4">
    <source>
        <dbReference type="EMBL" id="CAF3941588.1"/>
    </source>
</evidence>
<dbReference type="Proteomes" id="UP000682733">
    <property type="component" value="Unassembled WGS sequence"/>
</dbReference>
<gene>
    <name evidence="2" type="ORF">GPM918_LOCUS22518</name>
    <name evidence="3" type="ORF">OVA965_LOCUS29883</name>
    <name evidence="4" type="ORF">SRO942_LOCUS22516</name>
    <name evidence="5" type="ORF">TMI583_LOCUS30672</name>
</gene>
<dbReference type="GO" id="GO:0019104">
    <property type="term" value="F:DNA N-glycosylase activity"/>
    <property type="evidence" value="ECO:0007669"/>
    <property type="project" value="UniProtKB-ARBA"/>
</dbReference>
<evidence type="ECO:0000313" key="6">
    <source>
        <dbReference type="Proteomes" id="UP000663829"/>
    </source>
</evidence>
<dbReference type="EMBL" id="CAJNOQ010007746">
    <property type="protein sequence ID" value="CAF1177465.1"/>
    <property type="molecule type" value="Genomic_DNA"/>
</dbReference>
<sequence length="110" mass="13072">MCPLGLIRNGRNMNYYDDKSLMKSLEDIIVENIRKQIDQIDCHTKVAICLGEGQNYQVLNKLNQKHHFFDTVLKLAHPRYIMQYKQKFIQTYIEKYIDCCQIAVKLCNEQ</sequence>
<keyword evidence="6" id="KW-1185">Reference proteome</keyword>
<reference evidence="2" key="1">
    <citation type="submission" date="2021-02" db="EMBL/GenBank/DDBJ databases">
        <authorList>
            <person name="Nowell W R."/>
        </authorList>
    </citation>
    <scope>NUCLEOTIDE SEQUENCE</scope>
</reference>
<dbReference type="InterPro" id="IPR005122">
    <property type="entry name" value="Uracil-DNA_glycosylase-like"/>
</dbReference>
<evidence type="ECO:0000259" key="1">
    <source>
        <dbReference type="Pfam" id="PF03167"/>
    </source>
</evidence>
<name>A0A814UM14_9BILA</name>